<dbReference type="InterPro" id="IPR045324">
    <property type="entry name" value="Small_multidrug_res"/>
</dbReference>
<evidence type="ECO:0000256" key="9">
    <source>
        <dbReference type="RuleBase" id="RU003942"/>
    </source>
</evidence>
<dbReference type="EMBL" id="JADIKG010000011">
    <property type="protein sequence ID" value="MFK2873606.1"/>
    <property type="molecule type" value="Genomic_DNA"/>
</dbReference>
<keyword evidence="6 9" id="KW-0812">Transmembrane</keyword>
<comment type="similarity">
    <text evidence="9">Belongs to the drug/metabolite transporter (DMT) superfamily. Small multidrug resistance (SMR) (TC 2.A.7.1) family.</text>
</comment>
<proteinExistence type="inferred from homology"/>
<evidence type="ECO:0000256" key="2">
    <source>
        <dbReference type="ARBA" id="ARBA00011358"/>
    </source>
</evidence>
<dbReference type="PANTHER" id="PTHR30561:SF2">
    <property type="entry name" value="SPERMIDINE EXPORT PROTEIN MDTJ"/>
    <property type="match status" value="1"/>
</dbReference>
<evidence type="ECO:0000313" key="12">
    <source>
        <dbReference type="Proteomes" id="UP001620405"/>
    </source>
</evidence>
<evidence type="ECO:0000256" key="8">
    <source>
        <dbReference type="ARBA" id="ARBA00023136"/>
    </source>
</evidence>
<evidence type="ECO:0000256" key="7">
    <source>
        <dbReference type="ARBA" id="ARBA00022989"/>
    </source>
</evidence>
<keyword evidence="8 10" id="KW-0472">Membrane</keyword>
<dbReference type="Pfam" id="PF00893">
    <property type="entry name" value="Multi_Drug_Res"/>
    <property type="match status" value="1"/>
</dbReference>
<organism evidence="11 12">
    <name type="scientific">Dyella lipolytica</name>
    <dbReference type="NCBI Taxonomy" id="1867835"/>
    <lineage>
        <taxon>Bacteria</taxon>
        <taxon>Pseudomonadati</taxon>
        <taxon>Pseudomonadota</taxon>
        <taxon>Gammaproteobacteria</taxon>
        <taxon>Lysobacterales</taxon>
        <taxon>Rhodanobacteraceae</taxon>
        <taxon>Dyella</taxon>
    </lineage>
</organism>
<evidence type="ECO:0000256" key="3">
    <source>
        <dbReference type="ARBA" id="ARBA00021112"/>
    </source>
</evidence>
<protein>
    <recommendedName>
        <fullName evidence="3">Spermidine export protein MdtJ</fullName>
    </recommendedName>
</protein>
<comment type="subunit">
    <text evidence="2">Forms a complex with MdtI.</text>
</comment>
<dbReference type="InterPro" id="IPR000390">
    <property type="entry name" value="Small_drug/metabolite_transptr"/>
</dbReference>
<evidence type="ECO:0000256" key="4">
    <source>
        <dbReference type="ARBA" id="ARBA00022475"/>
    </source>
</evidence>
<feature type="transmembrane region" description="Helical" evidence="10">
    <location>
        <begin position="85"/>
        <end position="101"/>
    </location>
</feature>
<dbReference type="Proteomes" id="UP001620405">
    <property type="component" value="Unassembled WGS sequence"/>
</dbReference>
<gene>
    <name evidence="11" type="ORF">ISP13_08680</name>
</gene>
<accession>A0ABW8IUE7</accession>
<comment type="caution">
    <text evidence="11">The sequence shown here is derived from an EMBL/GenBank/DDBJ whole genome shotgun (WGS) entry which is preliminary data.</text>
</comment>
<evidence type="ECO:0000256" key="5">
    <source>
        <dbReference type="ARBA" id="ARBA00022519"/>
    </source>
</evidence>
<keyword evidence="4" id="KW-1003">Cell membrane</keyword>
<keyword evidence="7 10" id="KW-1133">Transmembrane helix</keyword>
<evidence type="ECO:0000256" key="10">
    <source>
        <dbReference type="SAM" id="Phobius"/>
    </source>
</evidence>
<sequence length="109" mass="11879">MRYWIFLALAILTEVVGTLAMKWGQLNAPVLGLVVMYVMLIVSYMALAMAVKRIPITVAYGAWESLGLVLIALMAALLFNENLGLMKISAIVLMIVGIVLLERGTASHD</sequence>
<evidence type="ECO:0000256" key="1">
    <source>
        <dbReference type="ARBA" id="ARBA00004429"/>
    </source>
</evidence>
<comment type="subcellular location">
    <subcellularLocation>
        <location evidence="1">Cell inner membrane</location>
        <topology evidence="1">Multi-pass membrane protein</topology>
    </subcellularLocation>
    <subcellularLocation>
        <location evidence="9">Cell membrane</location>
        <topology evidence="9">Multi-pass membrane protein</topology>
    </subcellularLocation>
</comment>
<dbReference type="RefSeq" id="WP_284396973.1">
    <property type="nucleotide sequence ID" value="NZ_BSNQ01000003.1"/>
</dbReference>
<feature type="transmembrane region" description="Helical" evidence="10">
    <location>
        <begin position="58"/>
        <end position="79"/>
    </location>
</feature>
<dbReference type="SUPFAM" id="SSF103481">
    <property type="entry name" value="Multidrug resistance efflux transporter EmrE"/>
    <property type="match status" value="1"/>
</dbReference>
<keyword evidence="5" id="KW-0997">Cell inner membrane</keyword>
<feature type="transmembrane region" description="Helical" evidence="10">
    <location>
        <begin position="30"/>
        <end position="51"/>
    </location>
</feature>
<name>A0ABW8IUE7_9GAMM</name>
<dbReference type="InterPro" id="IPR037185">
    <property type="entry name" value="EmrE-like"/>
</dbReference>
<evidence type="ECO:0000313" key="11">
    <source>
        <dbReference type="EMBL" id="MFK2873606.1"/>
    </source>
</evidence>
<reference evidence="11 12" key="1">
    <citation type="submission" date="2020-10" db="EMBL/GenBank/DDBJ databases">
        <title>Phylogeny of dyella-like bacteria.</title>
        <authorList>
            <person name="Fu J."/>
        </authorList>
    </citation>
    <scope>NUCLEOTIDE SEQUENCE [LARGE SCALE GENOMIC DNA]</scope>
    <source>
        <strain evidence="11 12">DHOB07</strain>
    </source>
</reference>
<dbReference type="PANTHER" id="PTHR30561">
    <property type="entry name" value="SMR FAMILY PROTON-DEPENDENT DRUG EFFLUX TRANSPORTER SUGE"/>
    <property type="match status" value="1"/>
</dbReference>
<dbReference type="Gene3D" id="1.10.3730.20">
    <property type="match status" value="1"/>
</dbReference>
<evidence type="ECO:0000256" key="6">
    <source>
        <dbReference type="ARBA" id="ARBA00022692"/>
    </source>
</evidence>
<keyword evidence="12" id="KW-1185">Reference proteome</keyword>